<keyword evidence="5 7" id="KW-0472">Membrane</keyword>
<sequence>MSERIELEPSASSVGEPVESPVRRGGEVDSADGGLFLRNAYALVLNTGITGALGLVYWFLAAHHYRDADVGRGSAAISALMALTSLVSLNAAGTLNRFIPKAGKHSFAVVACAYVLTSAAVAALAFCFLATLSWWGGPVFDLLRTPSMQLWFVGGAVVASVITVQESVLTGLRAAVWVPLWNAIFGVAKIILLLLLAGSMPRSGVFFSWIVPMVVIMFPASLQIFVWLLPRHIRRTAPDIALQRGQIGRFFAADYLGALFMFATMFLVPVLVAARVEAHTYAYFFLAWSVAGILNMVACNLSTSMAVESVYDMGSLARHCRAALTRAVGLLLVGVVGVSLAAPYALGLFGPGYLDAAPVLQLLAFASLPAGIIEIYLGTLRARTQRRQIIWVQSARGMLVLALVVVLMRCSQLFAGFGDPRITAVGVAVLVGQGVVMLAVLPGLGRVLGYRRHSLHGCASR</sequence>
<evidence type="ECO:0000256" key="3">
    <source>
        <dbReference type="ARBA" id="ARBA00022692"/>
    </source>
</evidence>
<name>A0A7I7SRM0_9MYCO</name>
<evidence type="ECO:0000256" key="5">
    <source>
        <dbReference type="ARBA" id="ARBA00023136"/>
    </source>
</evidence>
<feature type="transmembrane region" description="Helical" evidence="7">
    <location>
        <begin position="176"/>
        <end position="200"/>
    </location>
</feature>
<dbReference type="EMBL" id="AP022595">
    <property type="protein sequence ID" value="BBY59667.1"/>
    <property type="molecule type" value="Genomic_DNA"/>
</dbReference>
<dbReference type="InterPro" id="IPR050833">
    <property type="entry name" value="Poly_Biosynth_Transport"/>
</dbReference>
<feature type="transmembrane region" description="Helical" evidence="7">
    <location>
        <begin position="73"/>
        <end position="95"/>
    </location>
</feature>
<evidence type="ECO:0000313" key="8">
    <source>
        <dbReference type="EMBL" id="BBY59667.1"/>
    </source>
</evidence>
<proteinExistence type="predicted"/>
<evidence type="ECO:0000256" key="4">
    <source>
        <dbReference type="ARBA" id="ARBA00022989"/>
    </source>
</evidence>
<feature type="transmembrane region" description="Helical" evidence="7">
    <location>
        <begin position="40"/>
        <end position="61"/>
    </location>
</feature>
<dbReference type="PANTHER" id="PTHR30250">
    <property type="entry name" value="PST FAMILY PREDICTED COLANIC ACID TRANSPORTER"/>
    <property type="match status" value="1"/>
</dbReference>
<evidence type="ECO:0000313" key="9">
    <source>
        <dbReference type="Proteomes" id="UP000466445"/>
    </source>
</evidence>
<keyword evidence="4 7" id="KW-1133">Transmembrane helix</keyword>
<protein>
    <recommendedName>
        <fullName evidence="10">Polysaccharide biosynthesis protein</fullName>
    </recommendedName>
</protein>
<feature type="transmembrane region" description="Helical" evidence="7">
    <location>
        <begin position="148"/>
        <end position="164"/>
    </location>
</feature>
<evidence type="ECO:0000256" key="7">
    <source>
        <dbReference type="SAM" id="Phobius"/>
    </source>
</evidence>
<feature type="transmembrane region" description="Helical" evidence="7">
    <location>
        <begin position="323"/>
        <end position="346"/>
    </location>
</feature>
<feature type="region of interest" description="Disordered" evidence="6">
    <location>
        <begin position="1"/>
        <end position="26"/>
    </location>
</feature>
<dbReference type="PANTHER" id="PTHR30250:SF11">
    <property type="entry name" value="O-ANTIGEN TRANSPORTER-RELATED"/>
    <property type="match status" value="1"/>
</dbReference>
<gene>
    <name evidence="8" type="ORF">MSAR_28030</name>
</gene>
<feature type="transmembrane region" description="Helical" evidence="7">
    <location>
        <begin position="107"/>
        <end position="136"/>
    </location>
</feature>
<dbReference type="RefSeq" id="WP_163697794.1">
    <property type="nucleotide sequence ID" value="NZ_AP022595.1"/>
</dbReference>
<keyword evidence="3 7" id="KW-0812">Transmembrane</keyword>
<evidence type="ECO:0000256" key="6">
    <source>
        <dbReference type="SAM" id="MobiDB-lite"/>
    </source>
</evidence>
<evidence type="ECO:0000256" key="2">
    <source>
        <dbReference type="ARBA" id="ARBA00022475"/>
    </source>
</evidence>
<feature type="transmembrane region" description="Helical" evidence="7">
    <location>
        <begin position="250"/>
        <end position="274"/>
    </location>
</feature>
<accession>A0A7I7SRM0</accession>
<feature type="transmembrane region" description="Helical" evidence="7">
    <location>
        <begin position="398"/>
        <end position="417"/>
    </location>
</feature>
<dbReference type="AlphaFoldDB" id="A0A7I7SRM0"/>
<dbReference type="GO" id="GO:0005886">
    <property type="term" value="C:plasma membrane"/>
    <property type="evidence" value="ECO:0007669"/>
    <property type="project" value="UniProtKB-SubCell"/>
</dbReference>
<keyword evidence="2" id="KW-1003">Cell membrane</keyword>
<feature type="transmembrane region" description="Helical" evidence="7">
    <location>
        <begin position="206"/>
        <end position="229"/>
    </location>
</feature>
<dbReference type="KEGG" id="msar:MSAR_28030"/>
<evidence type="ECO:0000256" key="1">
    <source>
        <dbReference type="ARBA" id="ARBA00004651"/>
    </source>
</evidence>
<comment type="subcellular location">
    <subcellularLocation>
        <location evidence="1">Cell membrane</location>
        <topology evidence="1">Multi-pass membrane protein</topology>
    </subcellularLocation>
</comment>
<organism evidence="8 9">
    <name type="scientific">Mycolicibacterium sarraceniae</name>
    <dbReference type="NCBI Taxonomy" id="1534348"/>
    <lineage>
        <taxon>Bacteria</taxon>
        <taxon>Bacillati</taxon>
        <taxon>Actinomycetota</taxon>
        <taxon>Actinomycetes</taxon>
        <taxon>Mycobacteriales</taxon>
        <taxon>Mycobacteriaceae</taxon>
        <taxon>Mycolicibacterium</taxon>
    </lineage>
</organism>
<feature type="transmembrane region" description="Helical" evidence="7">
    <location>
        <begin position="358"/>
        <end position="377"/>
    </location>
</feature>
<evidence type="ECO:0008006" key="10">
    <source>
        <dbReference type="Google" id="ProtNLM"/>
    </source>
</evidence>
<feature type="transmembrane region" description="Helical" evidence="7">
    <location>
        <begin position="423"/>
        <end position="444"/>
    </location>
</feature>
<keyword evidence="9" id="KW-1185">Reference proteome</keyword>
<feature type="transmembrane region" description="Helical" evidence="7">
    <location>
        <begin position="280"/>
        <end position="302"/>
    </location>
</feature>
<reference evidence="8 9" key="1">
    <citation type="journal article" date="2019" name="Emerg. Microbes Infect.">
        <title>Comprehensive subspecies identification of 175 nontuberculous mycobacteria species based on 7547 genomic profiles.</title>
        <authorList>
            <person name="Matsumoto Y."/>
            <person name="Kinjo T."/>
            <person name="Motooka D."/>
            <person name="Nabeya D."/>
            <person name="Jung N."/>
            <person name="Uechi K."/>
            <person name="Horii T."/>
            <person name="Iida T."/>
            <person name="Fujita J."/>
            <person name="Nakamura S."/>
        </authorList>
    </citation>
    <scope>NUCLEOTIDE SEQUENCE [LARGE SCALE GENOMIC DNA]</scope>
    <source>
        <strain evidence="8 9">JCM 30395</strain>
    </source>
</reference>
<dbReference type="Proteomes" id="UP000466445">
    <property type="component" value="Chromosome"/>
</dbReference>